<dbReference type="OrthoDB" id="333913at2759"/>
<protein>
    <submittedName>
        <fullName evidence="3">Uncharacterized protein</fullName>
    </submittedName>
</protein>
<feature type="compositionally biased region" description="Low complexity" evidence="2">
    <location>
        <begin position="85"/>
        <end position="109"/>
    </location>
</feature>
<feature type="region of interest" description="Disordered" evidence="2">
    <location>
        <begin position="744"/>
        <end position="797"/>
    </location>
</feature>
<comment type="caution">
    <text evidence="3">The sequence shown here is derived from an EMBL/GenBank/DDBJ whole genome shotgun (WGS) entry which is preliminary data.</text>
</comment>
<evidence type="ECO:0000256" key="1">
    <source>
        <dbReference type="SAM" id="Coils"/>
    </source>
</evidence>
<feature type="region of interest" description="Disordered" evidence="2">
    <location>
        <begin position="1"/>
        <end position="166"/>
    </location>
</feature>
<feature type="compositionally biased region" description="Low complexity" evidence="2">
    <location>
        <begin position="1325"/>
        <end position="1345"/>
    </location>
</feature>
<gene>
    <name evidence="3" type="ORF">TGRUB_271990</name>
</gene>
<feature type="region of interest" description="Disordered" evidence="2">
    <location>
        <begin position="1164"/>
        <end position="1202"/>
    </location>
</feature>
<feature type="compositionally biased region" description="Basic and acidic residues" evidence="2">
    <location>
        <begin position="1444"/>
        <end position="1461"/>
    </location>
</feature>
<feature type="compositionally biased region" description="Basic and acidic residues" evidence="2">
    <location>
        <begin position="1410"/>
        <end position="1437"/>
    </location>
</feature>
<feature type="region of interest" description="Disordered" evidence="2">
    <location>
        <begin position="501"/>
        <end position="544"/>
    </location>
</feature>
<feature type="compositionally biased region" description="Low complexity" evidence="2">
    <location>
        <begin position="122"/>
        <end position="146"/>
    </location>
</feature>
<dbReference type="EMBL" id="AFYV02000729">
    <property type="protein sequence ID" value="KFG64172.1"/>
    <property type="molecule type" value="Genomic_DNA"/>
</dbReference>
<feature type="compositionally biased region" description="Basic and acidic residues" evidence="2">
    <location>
        <begin position="847"/>
        <end position="874"/>
    </location>
</feature>
<feature type="compositionally biased region" description="Polar residues" evidence="2">
    <location>
        <begin position="1178"/>
        <end position="1196"/>
    </location>
</feature>
<evidence type="ECO:0000256" key="2">
    <source>
        <dbReference type="SAM" id="MobiDB-lite"/>
    </source>
</evidence>
<feature type="region of interest" description="Disordered" evidence="2">
    <location>
        <begin position="1225"/>
        <end position="1519"/>
    </location>
</feature>
<sequence>MDSSSRPSINTDSPVISTAVGRSPSGQMAEEIDLGDFGSDCGSPGRRQSLVVIPLDEEDWPHSSLDGPLRAAERPPSEFDANPNSSSPGSARETSRSSSESSIFQSLDSRLTQPTQFAPLQPVSSSVDSPRCSSPPCSRLSCSLASCPPPASLESPSRRSPTCCSALSPPVSSFPRHSAGLGSLPFTSGASQAGGDLEADVVGDSREAVSRSLSPAPPAALGPGLSAQLPAAGSPHAGGWDADTLSDWSVCRRPLGPPAKLFVNAGIPVSFIKGGAWTSSLSSSAPQSAHAICSLPPEDGSGGPGGPVDLRSASLETEADIEVFAHRRFYLNAATVRAAAQADAALHAARTSRQPCAASGSEEAVGAQRRPEAGTETGLPEPVPRPCVDGEEAYASTASERRASSVLMRRARGAEAEGALSEKGGDTDVCATGDASSLETSGLPQAPQAASERTSGSGRRMLWFWGQSRQRTAESQETQHSASSSSAAGVARLLFGSGRRSEEDLAVRTGEGTACGLSEPSRAHPLNQSGGRQLGRSGRDSTELERLLDSENEAALRCRELQESLHREDLEAMLKNVQRVKNFLVVKLRECEAALLATARERNDLEESLRQLGHSLQEKEDQREEVVRLLRRENEQQKVELETLRAEVESLEERRHRLETEVLQLRDEGTLLRAEIHDRVAAGTLATENLQATVQQLKNEKRVLVREVVSLRRSLAESRQDLANALARVDELEAFAPQPLSSLAADLSSSGKKPRRSTSAGSGRSSAAAREMSNLGHEGASRSAETRDQSPSDCGAPTGFRACEKKLGLSAPFSATFSHGRRASSAGKPLSESSPSRPRPATPETGDSERASETRSRPKRSEPSHAAARSEKTRERRRGWTRPEHVAGRVGGALAAGVSCVLQQLENVLTVEETLIVDASGVYTEDGVCIESLPDSVASMAPGLRASCRPSASSGLFQKQIDADDEEQRRGDVSLQSRSSFEKAERESRDKAADATAKQRPKSDDSRKAANSGFPPCFAAKKMHALHTKEGRTRVTEGNSPEGSEEEPRKEKRFYSGPDAKESSEEFEQQGKNACAAGDLVVVLSGSEEAAEAGTRECLQRNGDRALLPTHSLWPKRARKQSGETVGGTMREAVCSVWQAAQDVLAEKTHQFLQPAGSVHSANVCLDPSSDTAEESPVSDTFSESRNAQKSPPTSMSSCPRLCSSACSSSPPSLSTFLLKTVKGAQAQGPSSSPASHASSPWKSLLQRHREARGMPLFGSTPYPSAGGGVAKPAFSETGASVGGRQVSRRQEKEMKPVSVRTRRRQRTREREPEEAESERHRESAGVSGESPGVSGESAGVSGESAGEGRARRARDRKGIGNSVQALSLAQEDAESAKEERERPRMSTRVEGGNMAEEVEEGVPSFGVAEEDRNNAEGVKGDTTHWRTADARKRGEDDRDEEEATAKGEEESDGGGERAERETEETPEEAREQEKQNEREASLGERGEEGRDEDEKKTEEGEKTDKDSEAVEEGKERLG</sequence>
<reference evidence="3 4" key="1">
    <citation type="submission" date="2014-05" db="EMBL/GenBank/DDBJ databases">
        <authorList>
            <person name="Sibley D."/>
            <person name="Venepally P."/>
            <person name="Karamycheva S."/>
            <person name="Hadjithomas M."/>
            <person name="Khan A."/>
            <person name="Brunk B."/>
            <person name="Roos D."/>
            <person name="Caler E."/>
            <person name="Lorenzi H."/>
        </authorList>
    </citation>
    <scope>NUCLEOTIDE SEQUENCE [LARGE SCALE GENOMIC DNA]</scope>
    <source>
        <strain evidence="3 4">RUB</strain>
    </source>
</reference>
<evidence type="ECO:0000313" key="4">
    <source>
        <dbReference type="Proteomes" id="UP000028834"/>
    </source>
</evidence>
<feature type="compositionally biased region" description="Basic and acidic residues" evidence="2">
    <location>
        <begin position="1468"/>
        <end position="1519"/>
    </location>
</feature>
<feature type="compositionally biased region" description="Polar residues" evidence="2">
    <location>
        <begin position="1"/>
        <end position="16"/>
    </location>
</feature>
<evidence type="ECO:0000313" key="3">
    <source>
        <dbReference type="EMBL" id="KFG64172.1"/>
    </source>
</evidence>
<dbReference type="Proteomes" id="UP000028834">
    <property type="component" value="Unassembled WGS sequence"/>
</dbReference>
<proteinExistence type="predicted"/>
<keyword evidence="1" id="KW-0175">Coiled coil</keyword>
<feature type="compositionally biased region" description="Basic and acidic residues" evidence="2">
    <location>
        <begin position="1375"/>
        <end position="1385"/>
    </location>
</feature>
<feature type="region of interest" description="Disordered" evidence="2">
    <location>
        <begin position="468"/>
        <end position="487"/>
    </location>
</feature>
<feature type="region of interest" description="Disordered" evidence="2">
    <location>
        <begin position="959"/>
        <end position="1016"/>
    </location>
</feature>
<feature type="region of interest" description="Disordered" evidence="2">
    <location>
        <begin position="203"/>
        <end position="238"/>
    </location>
</feature>
<feature type="region of interest" description="Disordered" evidence="2">
    <location>
        <begin position="818"/>
        <end position="884"/>
    </location>
</feature>
<accession>A0A086M5K4</accession>
<name>A0A086M5K4_TOXGO</name>
<feature type="compositionally biased region" description="Polar residues" evidence="2">
    <location>
        <begin position="468"/>
        <end position="480"/>
    </location>
</feature>
<feature type="compositionally biased region" description="Basic and acidic residues" evidence="2">
    <location>
        <begin position="1046"/>
        <end position="1064"/>
    </location>
</feature>
<feature type="region of interest" description="Disordered" evidence="2">
    <location>
        <begin position="1028"/>
        <end position="1071"/>
    </location>
</feature>
<feature type="compositionally biased region" description="Low complexity" evidence="2">
    <location>
        <begin position="757"/>
        <end position="770"/>
    </location>
</feature>
<feature type="compositionally biased region" description="Basic and acidic residues" evidence="2">
    <location>
        <begin position="980"/>
        <end position="993"/>
    </location>
</feature>
<feature type="compositionally biased region" description="Polar residues" evidence="2">
    <location>
        <begin position="434"/>
        <end position="443"/>
    </location>
</feature>
<feature type="compositionally biased region" description="Low complexity" evidence="2">
    <location>
        <begin position="221"/>
        <end position="233"/>
    </location>
</feature>
<feature type="region of interest" description="Disordered" evidence="2">
    <location>
        <begin position="353"/>
        <end position="459"/>
    </location>
</feature>
<organism evidence="3 4">
    <name type="scientific">Toxoplasma gondii RUB</name>
    <dbReference type="NCBI Taxonomy" id="935652"/>
    <lineage>
        <taxon>Eukaryota</taxon>
        <taxon>Sar</taxon>
        <taxon>Alveolata</taxon>
        <taxon>Apicomplexa</taxon>
        <taxon>Conoidasida</taxon>
        <taxon>Coccidia</taxon>
        <taxon>Eucoccidiorida</taxon>
        <taxon>Eimeriorina</taxon>
        <taxon>Sarcocystidae</taxon>
        <taxon>Toxoplasma</taxon>
    </lineage>
</organism>
<feature type="coiled-coil region" evidence="1">
    <location>
        <begin position="588"/>
        <end position="735"/>
    </location>
</feature>
<feature type="compositionally biased region" description="Low complexity" evidence="2">
    <location>
        <begin position="1225"/>
        <end position="1241"/>
    </location>
</feature>
<dbReference type="VEuPathDB" id="ToxoDB:TGRUB_271990"/>